<dbReference type="AlphaFoldDB" id="U9TBZ0"/>
<proteinExistence type="predicted"/>
<sequence length="85" mass="9747">MSTNLFDNSNIFSNLFNYLFSLFPTNYEHIEVLASVNPAKSNIDMMHKIVGLQNIKVLDIPQFSVVSKAKRRIPRNLLRTSAYSI</sequence>
<name>U9TBZ0_RHIID</name>
<organism evidence="1">
    <name type="scientific">Rhizophagus irregularis (strain DAOM 181602 / DAOM 197198 / MUCL 43194)</name>
    <name type="common">Arbuscular mycorrhizal fungus</name>
    <name type="synonym">Glomus intraradices</name>
    <dbReference type="NCBI Taxonomy" id="747089"/>
    <lineage>
        <taxon>Eukaryota</taxon>
        <taxon>Fungi</taxon>
        <taxon>Fungi incertae sedis</taxon>
        <taxon>Mucoromycota</taxon>
        <taxon>Glomeromycotina</taxon>
        <taxon>Glomeromycetes</taxon>
        <taxon>Glomerales</taxon>
        <taxon>Glomeraceae</taxon>
        <taxon>Rhizophagus</taxon>
    </lineage>
</organism>
<accession>U9TBZ0</accession>
<evidence type="ECO:0000313" key="1">
    <source>
        <dbReference type="EMBL" id="ESA05684.1"/>
    </source>
</evidence>
<reference evidence="1" key="1">
    <citation type="submission" date="2013-07" db="EMBL/GenBank/DDBJ databases">
        <title>The genome of an arbuscular mycorrhizal fungus provides insights into the evolution of the oldest plant symbiosis.</title>
        <authorList>
            <consortium name="DOE Joint Genome Institute"/>
            <person name="Tisserant E."/>
            <person name="Malbreil M."/>
            <person name="Kuo A."/>
            <person name="Kohler A."/>
            <person name="Symeonidi A."/>
            <person name="Balestrini R."/>
            <person name="Charron P."/>
            <person name="Duensing N."/>
            <person name="Frei-dit-Frey N."/>
            <person name="Gianinazzi-Pearson V."/>
            <person name="Gilbert B."/>
            <person name="Handa Y."/>
            <person name="Hijri M."/>
            <person name="Kaul R."/>
            <person name="Kawaguchi M."/>
            <person name="Krajinski F."/>
            <person name="Lammers P."/>
            <person name="Lapierre D."/>
            <person name="Masclaux F.G."/>
            <person name="Murat C."/>
            <person name="Morin E."/>
            <person name="Ndikumana S."/>
            <person name="Pagni M."/>
            <person name="Petitpierre D."/>
            <person name="Requena N."/>
            <person name="Rosikiewicz P."/>
            <person name="Riley R."/>
            <person name="Saito K."/>
            <person name="San Clemente H."/>
            <person name="Shapiro H."/>
            <person name="van Tuinen D."/>
            <person name="Becard G."/>
            <person name="Bonfante P."/>
            <person name="Paszkowski U."/>
            <person name="Shachar-Hill Y."/>
            <person name="Young J.P."/>
            <person name="Sanders I.R."/>
            <person name="Henrissat B."/>
            <person name="Rensing S.A."/>
            <person name="Grigoriev I.V."/>
            <person name="Corradi N."/>
            <person name="Roux C."/>
            <person name="Martin F."/>
        </authorList>
    </citation>
    <scope>NUCLEOTIDE SEQUENCE</scope>
    <source>
        <strain evidence="1">DAOM 197198</strain>
    </source>
</reference>
<protein>
    <submittedName>
        <fullName evidence="1">Uncharacterized protein</fullName>
    </submittedName>
</protein>
<dbReference type="HOGENOM" id="CLU_2513811_0_0_1"/>
<dbReference type="EMBL" id="KI292693">
    <property type="protein sequence ID" value="ESA05684.1"/>
    <property type="molecule type" value="Genomic_DNA"/>
</dbReference>
<gene>
    <name evidence="1" type="ORF">GLOINDRAFT_35212</name>
</gene>